<dbReference type="EMBL" id="AC092559">
    <property type="protein sequence ID" value="AAO37947.1"/>
    <property type="molecule type" value="Genomic_DNA"/>
</dbReference>
<reference evidence="3" key="1">
    <citation type="journal article" date="2005" name="Nature">
        <title>The map-based sequence of the rice genome.</title>
        <authorList>
            <consortium name="International rice genome sequencing project (IRGSP)"/>
            <person name="Matsumoto T."/>
            <person name="Wu J."/>
            <person name="Kanamori H."/>
            <person name="Katayose Y."/>
            <person name="Fujisawa M."/>
            <person name="Namiki N."/>
            <person name="Mizuno H."/>
            <person name="Yamamoto K."/>
            <person name="Antonio B.A."/>
            <person name="Baba T."/>
            <person name="Sakata K."/>
            <person name="Nagamura Y."/>
            <person name="Aoki H."/>
            <person name="Arikawa K."/>
            <person name="Arita K."/>
            <person name="Bito T."/>
            <person name="Chiden Y."/>
            <person name="Fujitsuka N."/>
            <person name="Fukunaka R."/>
            <person name="Hamada M."/>
            <person name="Harada C."/>
            <person name="Hayashi A."/>
            <person name="Hijishita S."/>
            <person name="Honda M."/>
            <person name="Hosokawa S."/>
            <person name="Ichikawa Y."/>
            <person name="Idonuma A."/>
            <person name="Iijima M."/>
            <person name="Ikeda M."/>
            <person name="Ikeno M."/>
            <person name="Ito K."/>
            <person name="Ito S."/>
            <person name="Ito T."/>
            <person name="Ito Y."/>
            <person name="Ito Y."/>
            <person name="Iwabuchi A."/>
            <person name="Kamiya K."/>
            <person name="Karasawa W."/>
            <person name="Kurita K."/>
            <person name="Katagiri S."/>
            <person name="Kikuta A."/>
            <person name="Kobayashi H."/>
            <person name="Kobayashi N."/>
            <person name="Machita K."/>
            <person name="Maehara T."/>
            <person name="Masukawa M."/>
            <person name="Mizubayashi T."/>
            <person name="Mukai Y."/>
            <person name="Nagasaki H."/>
            <person name="Nagata Y."/>
            <person name="Naito S."/>
            <person name="Nakashima M."/>
            <person name="Nakama Y."/>
            <person name="Nakamichi Y."/>
            <person name="Nakamura M."/>
            <person name="Meguro A."/>
            <person name="Negishi M."/>
            <person name="Ohta I."/>
            <person name="Ohta T."/>
            <person name="Okamoto M."/>
            <person name="Ono N."/>
            <person name="Saji S."/>
            <person name="Sakaguchi M."/>
            <person name="Sakai K."/>
            <person name="Shibata M."/>
            <person name="Shimokawa T."/>
            <person name="Song J."/>
            <person name="Takazaki Y."/>
            <person name="Terasawa K."/>
            <person name="Tsugane M."/>
            <person name="Tsuji K."/>
            <person name="Ueda S."/>
            <person name="Waki K."/>
            <person name="Yamagata H."/>
            <person name="Yamamoto M."/>
            <person name="Yamamoto S."/>
            <person name="Yamane H."/>
            <person name="Yoshiki S."/>
            <person name="Yoshihara R."/>
            <person name="Yukawa K."/>
            <person name="Zhong H."/>
            <person name="Yano M."/>
            <person name="Yuan Q."/>
            <person name="Ouyang S."/>
            <person name="Liu J."/>
            <person name="Jones K.M."/>
            <person name="Gansberger K."/>
            <person name="Moffat K."/>
            <person name="Hill J."/>
            <person name="Bera J."/>
            <person name="Fadrosh D."/>
            <person name="Jin S."/>
            <person name="Johri S."/>
            <person name="Kim M."/>
            <person name="Overton L."/>
            <person name="Reardon M."/>
            <person name="Tsitrin T."/>
            <person name="Vuong H."/>
            <person name="Weaver B."/>
            <person name="Ciecko A."/>
            <person name="Tallon L."/>
            <person name="Jackson J."/>
            <person name="Pai G."/>
            <person name="Aken S.V."/>
            <person name="Utterback T."/>
            <person name="Reidmuller S."/>
            <person name="Feldblyum T."/>
            <person name="Hsiao J."/>
            <person name="Zismann V."/>
            <person name="Iobst S."/>
            <person name="de Vazeille A.R."/>
            <person name="Buell C.R."/>
            <person name="Ying K."/>
            <person name="Li Y."/>
            <person name="Lu T."/>
            <person name="Huang Y."/>
            <person name="Zhao Q."/>
            <person name="Feng Q."/>
            <person name="Zhang L."/>
            <person name="Zhu J."/>
            <person name="Weng Q."/>
            <person name="Mu J."/>
            <person name="Lu Y."/>
            <person name="Fan D."/>
            <person name="Liu Y."/>
            <person name="Guan J."/>
            <person name="Zhang Y."/>
            <person name="Yu S."/>
            <person name="Liu X."/>
            <person name="Zhang Y."/>
            <person name="Hong G."/>
            <person name="Han B."/>
            <person name="Choisne N."/>
            <person name="Demange N."/>
            <person name="Orjeda G."/>
            <person name="Samain S."/>
            <person name="Cattolico L."/>
            <person name="Pelletier E."/>
            <person name="Couloux A."/>
            <person name="Segurens B."/>
            <person name="Wincker P."/>
            <person name="D'Hont A."/>
            <person name="Scarpelli C."/>
            <person name="Weissenbach J."/>
            <person name="Salanoubat M."/>
            <person name="Quetier F."/>
            <person name="Yu Y."/>
            <person name="Kim H.R."/>
            <person name="Rambo T."/>
            <person name="Currie J."/>
            <person name="Collura K."/>
            <person name="Luo M."/>
            <person name="Yang T."/>
            <person name="Ammiraju J.S.S."/>
            <person name="Engler F."/>
            <person name="Soderlund C."/>
            <person name="Wing R.A."/>
            <person name="Palmer L.E."/>
            <person name="de la Bastide M."/>
            <person name="Spiegel L."/>
            <person name="Nascimento L."/>
            <person name="Zutavern T."/>
            <person name="O'Shaughnessy A."/>
            <person name="Dike S."/>
            <person name="Dedhia N."/>
            <person name="Preston R."/>
            <person name="Balija V."/>
            <person name="McCombie W.R."/>
            <person name="Chow T."/>
            <person name="Chen H."/>
            <person name="Chung M."/>
            <person name="Chen C."/>
            <person name="Shaw J."/>
            <person name="Wu H."/>
            <person name="Hsiao K."/>
            <person name="Chao Y."/>
            <person name="Chu M."/>
            <person name="Cheng C."/>
            <person name="Hour A."/>
            <person name="Lee P."/>
            <person name="Lin S."/>
            <person name="Lin Y."/>
            <person name="Liou J."/>
            <person name="Liu S."/>
            <person name="Hsing Y."/>
            <person name="Raghuvanshi S."/>
            <person name="Mohanty A."/>
            <person name="Bharti A.K."/>
            <person name="Gaur A."/>
            <person name="Gupta V."/>
            <person name="Kumar D."/>
            <person name="Ravi V."/>
            <person name="Vij S."/>
            <person name="Kapur A."/>
            <person name="Khurana P."/>
            <person name="Khurana P."/>
            <person name="Khurana J.P."/>
            <person name="Tyagi A.K."/>
            <person name="Gaikwad K."/>
            <person name="Singh A."/>
            <person name="Dalal V."/>
            <person name="Srivastava S."/>
            <person name="Dixit A."/>
            <person name="Pal A.K."/>
            <person name="Ghazi I.A."/>
            <person name="Yadav M."/>
            <person name="Pandit A."/>
            <person name="Bhargava A."/>
            <person name="Sureshbabu K."/>
            <person name="Batra K."/>
            <person name="Sharma T.R."/>
            <person name="Mohapatra T."/>
            <person name="Singh N.K."/>
            <person name="Messing J."/>
            <person name="Nelson A.B."/>
            <person name="Fuks G."/>
            <person name="Kavchok S."/>
            <person name="Keizer G."/>
            <person name="Linton E."/>
            <person name="Llaca V."/>
            <person name="Song R."/>
            <person name="Tanyolac B."/>
            <person name="Young S."/>
            <person name="Ho-Il K."/>
            <person name="Hahn J.H."/>
            <person name="Sangsakoo G."/>
            <person name="Vanavichit A."/>
            <person name="de Mattos Luiz.A.T."/>
            <person name="Zimmer P.D."/>
            <person name="Malone G."/>
            <person name="Dellagostin O."/>
            <person name="de Oliveira A.C."/>
            <person name="Bevan M."/>
            <person name="Bancroft I."/>
            <person name="Minx P."/>
            <person name="Cordum H."/>
            <person name="Wilson R."/>
            <person name="Cheng Z."/>
            <person name="Jin W."/>
            <person name="Jiang J."/>
            <person name="Leong S.A."/>
            <person name="Iwama H."/>
            <person name="Gojobori T."/>
            <person name="Itoh T."/>
            <person name="Niimura Y."/>
            <person name="Fujii Y."/>
            <person name="Habara T."/>
            <person name="Sakai H."/>
            <person name="Sato Y."/>
            <person name="Wilson G."/>
            <person name="Kumar K."/>
            <person name="McCouch S."/>
            <person name="Juretic N."/>
            <person name="Hoen D."/>
            <person name="Wright S."/>
            <person name="Bruskiewich R."/>
            <person name="Bureau T."/>
            <person name="Miyao A."/>
            <person name="Hirochika H."/>
            <person name="Nishikawa T."/>
            <person name="Kadowaki K."/>
            <person name="Sugiura M."/>
            <person name="Burr B."/>
            <person name="Sasaki T."/>
        </authorList>
    </citation>
    <scope>NUCLEOTIDE SEQUENCE [LARGE SCALE GENOMIC DNA]</scope>
    <source>
        <strain evidence="3">cv. Nipponbare</strain>
    </source>
</reference>
<dbReference type="AlphaFoldDB" id="Q852C8"/>
<gene>
    <name evidence="2" type="primary">OSJNBb0096M04.105</name>
</gene>
<evidence type="ECO:0000256" key="1">
    <source>
        <dbReference type="SAM" id="MobiDB-lite"/>
    </source>
</evidence>
<name>Q852C8_ORYSJ</name>
<feature type="compositionally biased region" description="Low complexity" evidence="1">
    <location>
        <begin position="79"/>
        <end position="91"/>
    </location>
</feature>
<feature type="region of interest" description="Disordered" evidence="1">
    <location>
        <begin position="44"/>
        <end position="91"/>
    </location>
</feature>
<reference evidence="3" key="2">
    <citation type="journal article" date="2008" name="Nucleic Acids Res.">
        <title>The rice annotation project database (RAP-DB): 2008 update.</title>
        <authorList>
            <consortium name="The rice annotation project (RAP)"/>
        </authorList>
    </citation>
    <scope>GENOME REANNOTATION</scope>
    <source>
        <strain evidence="3">cv. Nipponbare</strain>
    </source>
</reference>
<dbReference type="Proteomes" id="UP000000763">
    <property type="component" value="Chromosome 3"/>
</dbReference>
<proteinExistence type="predicted"/>
<evidence type="ECO:0000313" key="3">
    <source>
        <dbReference type="Proteomes" id="UP000000763"/>
    </source>
</evidence>
<evidence type="ECO:0000313" key="2">
    <source>
        <dbReference type="EMBL" id="AAO37947.1"/>
    </source>
</evidence>
<protein>
    <submittedName>
        <fullName evidence="2">Uncharacterized protein</fullName>
    </submittedName>
</protein>
<sequence>MPGDKIGHKVAHGGRTPCEEVFATGFTREAKPIQPFHVAQDGEWLGSAGLHRPSSDGPRRRPMAHGLRRSAGPTRDFASARGSGSAGRVAASGWLGAGERALRKRRRNAHDAAGQRGKFGFVKTESTRIHQQEDHVRVRVDEVAIIWSFSFE</sequence>
<organism evidence="2 3">
    <name type="scientific">Oryza sativa subsp. japonica</name>
    <name type="common">Rice</name>
    <dbReference type="NCBI Taxonomy" id="39947"/>
    <lineage>
        <taxon>Eukaryota</taxon>
        <taxon>Viridiplantae</taxon>
        <taxon>Streptophyta</taxon>
        <taxon>Embryophyta</taxon>
        <taxon>Tracheophyta</taxon>
        <taxon>Spermatophyta</taxon>
        <taxon>Magnoliopsida</taxon>
        <taxon>Liliopsida</taxon>
        <taxon>Poales</taxon>
        <taxon>Poaceae</taxon>
        <taxon>BOP clade</taxon>
        <taxon>Oryzoideae</taxon>
        <taxon>Oryzeae</taxon>
        <taxon>Oryzinae</taxon>
        <taxon>Oryza</taxon>
        <taxon>Oryza sativa</taxon>
    </lineage>
</organism>
<accession>Q852C8</accession>